<feature type="compositionally biased region" description="Polar residues" evidence="9">
    <location>
        <begin position="979"/>
        <end position="995"/>
    </location>
</feature>
<evidence type="ECO:0000256" key="8">
    <source>
        <dbReference type="ARBA" id="ARBA00023319"/>
    </source>
</evidence>
<dbReference type="GO" id="GO:0098609">
    <property type="term" value="P:cell-cell adhesion"/>
    <property type="evidence" value="ECO:0007669"/>
    <property type="project" value="TreeGrafter"/>
</dbReference>
<feature type="compositionally biased region" description="Pro residues" evidence="9">
    <location>
        <begin position="1069"/>
        <end position="1079"/>
    </location>
</feature>
<evidence type="ECO:0000256" key="11">
    <source>
        <dbReference type="SAM" id="SignalP"/>
    </source>
</evidence>
<dbReference type="InterPro" id="IPR013106">
    <property type="entry name" value="Ig_V-set"/>
</dbReference>
<evidence type="ECO:0000256" key="5">
    <source>
        <dbReference type="ARBA" id="ARBA00022989"/>
    </source>
</evidence>
<feature type="compositionally biased region" description="Polar residues" evidence="9">
    <location>
        <begin position="1333"/>
        <end position="1342"/>
    </location>
</feature>
<dbReference type="FunFam" id="2.60.40.10:FF:000053">
    <property type="entry name" value="Roundabout guidance receptor 1"/>
    <property type="match status" value="1"/>
</dbReference>
<dbReference type="InterPro" id="IPR013098">
    <property type="entry name" value="Ig_I-set"/>
</dbReference>
<evidence type="ECO:0000256" key="10">
    <source>
        <dbReference type="SAM" id="Phobius"/>
    </source>
</evidence>
<feature type="compositionally biased region" description="Polar residues" evidence="9">
    <location>
        <begin position="1080"/>
        <end position="1094"/>
    </location>
</feature>
<dbReference type="InterPro" id="IPR003961">
    <property type="entry name" value="FN3_dom"/>
</dbReference>
<evidence type="ECO:0000256" key="1">
    <source>
        <dbReference type="ARBA" id="ARBA00004167"/>
    </source>
</evidence>
<dbReference type="Gene3D" id="2.60.40.10">
    <property type="entry name" value="Immunoglobulins"/>
    <property type="match status" value="8"/>
</dbReference>
<dbReference type="InterPro" id="IPR013783">
    <property type="entry name" value="Ig-like_fold"/>
</dbReference>
<dbReference type="Pfam" id="PF13927">
    <property type="entry name" value="Ig_3"/>
    <property type="match status" value="2"/>
</dbReference>
<dbReference type="RefSeq" id="XP_003427853.1">
    <property type="nucleotide sequence ID" value="XM_003427805.5"/>
</dbReference>
<feature type="signal peptide" evidence="11">
    <location>
        <begin position="1"/>
        <end position="27"/>
    </location>
</feature>
<dbReference type="KEGG" id="nvi:100116545"/>
<name>A0A7M7GEX4_NASVI</name>
<dbReference type="SMART" id="SM00060">
    <property type="entry name" value="FN3"/>
    <property type="match status" value="3"/>
</dbReference>
<dbReference type="PANTHER" id="PTHR44170">
    <property type="entry name" value="PROTEIN SIDEKICK"/>
    <property type="match status" value="1"/>
</dbReference>
<dbReference type="GO" id="GO:0008046">
    <property type="term" value="F:axon guidance receptor activity"/>
    <property type="evidence" value="ECO:0007669"/>
    <property type="project" value="InterPro"/>
</dbReference>
<evidence type="ECO:0000313" key="14">
    <source>
        <dbReference type="EnsemblMetazoa" id="XP_003427853"/>
    </source>
</evidence>
<sequence length="1421" mass="154770">MSAAKMQRRLGLELLVLLAVFASVAKGQYRSPRITEHPSDITVAKHEPVTLNCKAEGKPKPEIEWYKDGELVQTSPSDSHRVLLPTGSLFFLRVIHGKKEQDGGVYWCVAKNQAGSATSRNATLTVAVLRDEFRAEPQNTRVAAGETALLECGPPRGHPEPVLQWKKNGHTIDLESNKRMSLVDGGNLMITDVKQSDQGKYQCIASNIVGVRESDVAALTVNVKPYFLKTPSNQTILLDQTAEFACRVGGDPPPEILWRRHDGKMPIGRGHILDDKSLRIERVMQTDQGTYICEAENGVGAISASATLTVHSRPVFTNFPKDESVSPGSDVTFACSARGVPSPSIFWTREGSQELMFPGHSYQERYTVGEDGSLHIKQVVRKDEGHYVCSAISQVGATTATVFLAVTSTEEVPPPIIELGPANQTLPQKSAASLPCRAVGSPTPKINWHKDGQLVQLGKRITMASNGTLFIEELQKADAGMYTCIASSESGNTSWSAALSVSASTTLHRTPDVSELPQNPSKPRIVNTTSSSVTITWSPGQEGASKILGYHVEYFSSNLNTGWVLAASGVAEDTYTVTELKPDTNYVFLVRAENSHGLSLPGPLSDVAHTMSVDQQHAVPQTELIRARDRLNSEILQLSEVNPLSSSSVKIIWDILGAPDLVDGLYIRYREMSDQPPEYQMVTVMNAGATSYVLSGLKKYTRYEFFLVPFYKTIEGRPSNVKLAMTLEDVPSAPPENVHVGMINSTSAFVRWAPPPRAHHNGQLVGYKIQIKSNSSNKILGQMSLNASTTSVIINSLSTGGLYTARVAGLTHAGPGPFSSPTLLNMDPGQLSQHPPRTDPNHAGNSVVKETWFLVLMVMMVISVIAALLGALYVKRRQAMSKQLGHLNVPVGTANDICQLNKDTLWLERGWRPTNSLQSAADKDCETKLLNNHMLAPGIVSMAGSEYAEVNLTTFYNTRKPSAPPEPYATTTLCVANRSPDSMETSGQKSNSSDSCVKPDYSSLESAQEHNKSTMSPSSDNASSVYTDENVEHQQRARPAYRQNQQQQQQSESQSQQQLQSLPNWCDMLPPPPEHPPPSGNSLSSRMAGQQSAAFSPHLGKRSATQNGLDCNSQTSKSQSPPTPPVRVGQNSFSGSPTPWNGHEGSSNGLQGRYTTLPPQTNPPPVPSFPQGFNHYDVYKAQENEYESGSLIYGHHQNGLLGCGGGDDFRAQDPFGNAARIPSSHAASVNGEEAFRLNGGAADMFSGRNDNLYQPDNDEWDRKSCDSNTHSDMCCSCSESSCLYADTIEYNNQFAPSAIQLNPASCGNRGTTGSHRSRNNRSPRRRNRSSSPTYSTDSNYSCIPQRPCPSVNSQDRLRHNRSKDKVPSFSRTDLYQQHNSASNSIGSSGSQRYNKLNSLFMTGTNGSNPSEAGRLSDHRDS</sequence>
<dbReference type="Proteomes" id="UP000002358">
    <property type="component" value="Chromosome 1"/>
</dbReference>
<feature type="region of interest" description="Disordered" evidence="9">
    <location>
        <begin position="979"/>
        <end position="1165"/>
    </location>
</feature>
<evidence type="ECO:0000256" key="2">
    <source>
        <dbReference type="ARBA" id="ARBA00022692"/>
    </source>
</evidence>
<dbReference type="GO" id="GO:0016199">
    <property type="term" value="P:axon midline choice point recognition"/>
    <property type="evidence" value="ECO:0007669"/>
    <property type="project" value="InterPro"/>
</dbReference>
<dbReference type="FunFam" id="2.60.40.10:FF:001167">
    <property type="entry name" value="Roundabout 2, isoform B"/>
    <property type="match status" value="1"/>
</dbReference>
<evidence type="ECO:0000256" key="4">
    <source>
        <dbReference type="ARBA" id="ARBA00022737"/>
    </source>
</evidence>
<dbReference type="OrthoDB" id="428111at2759"/>
<dbReference type="FunFam" id="2.60.40.10:FF:000008">
    <property type="entry name" value="roundabout homolog 2 isoform X2"/>
    <property type="match status" value="2"/>
</dbReference>
<evidence type="ECO:0008006" key="16">
    <source>
        <dbReference type="Google" id="ProtNLM"/>
    </source>
</evidence>
<dbReference type="SUPFAM" id="SSF48726">
    <property type="entry name" value="Immunoglobulin"/>
    <property type="match status" value="5"/>
</dbReference>
<protein>
    <recommendedName>
        <fullName evidence="16">Roundabout</fullName>
    </recommendedName>
</protein>
<keyword evidence="7" id="KW-1015">Disulfide bond</keyword>
<dbReference type="InterPro" id="IPR007110">
    <property type="entry name" value="Ig-like_dom"/>
</dbReference>
<feature type="transmembrane region" description="Helical" evidence="10">
    <location>
        <begin position="852"/>
        <end position="874"/>
    </location>
</feature>
<dbReference type="InterPro" id="IPR036116">
    <property type="entry name" value="FN3_sf"/>
</dbReference>
<feature type="domain" description="Ig-like" evidence="12">
    <location>
        <begin position="32"/>
        <end position="125"/>
    </location>
</feature>
<feature type="domain" description="Ig-like" evidence="12">
    <location>
        <begin position="414"/>
        <end position="500"/>
    </location>
</feature>
<dbReference type="FunFam" id="2.60.40.10:FF:000948">
    <property type="entry name" value="Roundabout 1"/>
    <property type="match status" value="1"/>
</dbReference>
<dbReference type="GeneID" id="100116545"/>
<dbReference type="FunCoup" id="A0A7M7GEX4">
    <property type="interactions" value="265"/>
</dbReference>
<feature type="compositionally biased region" description="Polar residues" evidence="9">
    <location>
        <begin position="1103"/>
        <end position="1112"/>
    </location>
</feature>
<accession>A0A7M7GEX4</accession>
<proteinExistence type="predicted"/>
<feature type="compositionally biased region" description="Polar residues" evidence="9">
    <location>
        <begin position="1300"/>
        <end position="1314"/>
    </location>
</feature>
<keyword evidence="3 11" id="KW-0732">Signal</keyword>
<dbReference type="GO" id="GO:0035385">
    <property type="term" value="P:Roundabout signaling pathway"/>
    <property type="evidence" value="ECO:0007669"/>
    <property type="project" value="InterPro"/>
</dbReference>
<keyword evidence="15" id="KW-1185">Reference proteome</keyword>
<feature type="chain" id="PRO_5029900756" description="Roundabout" evidence="11">
    <location>
        <begin position="28"/>
        <end position="1421"/>
    </location>
</feature>
<comment type="subcellular location">
    <subcellularLocation>
        <location evidence="1">Membrane</location>
        <topology evidence="1">Single-pass membrane protein</topology>
    </subcellularLocation>
</comment>
<feature type="domain" description="Fibronectin type-III" evidence="13">
    <location>
        <begin position="734"/>
        <end position="829"/>
    </location>
</feature>
<dbReference type="Pfam" id="PF00041">
    <property type="entry name" value="fn3"/>
    <property type="match status" value="2"/>
</dbReference>
<feature type="domain" description="Ig-like" evidence="12">
    <location>
        <begin position="225"/>
        <end position="309"/>
    </location>
</feature>
<feature type="domain" description="Ig-like" evidence="12">
    <location>
        <begin position="131"/>
        <end position="220"/>
    </location>
</feature>
<dbReference type="SMART" id="SM00406">
    <property type="entry name" value="IGv"/>
    <property type="match status" value="2"/>
</dbReference>
<reference evidence="14" key="1">
    <citation type="submission" date="2021-01" db="UniProtKB">
        <authorList>
            <consortium name="EnsemblMetazoa"/>
        </authorList>
    </citation>
    <scope>IDENTIFICATION</scope>
</reference>
<feature type="compositionally biased region" description="Low complexity" evidence="9">
    <location>
        <begin position="1379"/>
        <end position="1390"/>
    </location>
</feature>
<dbReference type="FunFam" id="2.60.40.10:FF:000028">
    <property type="entry name" value="Neuronal cell adhesion molecule"/>
    <property type="match status" value="1"/>
</dbReference>
<dbReference type="SMART" id="SM00409">
    <property type="entry name" value="IG"/>
    <property type="match status" value="5"/>
</dbReference>
<keyword evidence="4" id="KW-0677">Repeat</keyword>
<feature type="domain" description="Fibronectin type-III" evidence="13">
    <location>
        <begin position="519"/>
        <end position="616"/>
    </location>
</feature>
<feature type="compositionally biased region" description="Polar residues" evidence="9">
    <location>
        <begin position="1129"/>
        <end position="1154"/>
    </location>
</feature>
<keyword evidence="8" id="KW-0393">Immunoglobulin domain</keyword>
<dbReference type="InterPro" id="IPR032986">
    <property type="entry name" value="Robo1_Ig-like3"/>
</dbReference>
<feature type="compositionally biased region" description="Polar residues" evidence="9">
    <location>
        <begin position="1013"/>
        <end position="1027"/>
    </location>
</feature>
<feature type="compositionally biased region" description="Basic residues" evidence="9">
    <location>
        <begin position="1315"/>
        <end position="1328"/>
    </location>
</feature>
<evidence type="ECO:0000256" key="3">
    <source>
        <dbReference type="ARBA" id="ARBA00022729"/>
    </source>
</evidence>
<dbReference type="PROSITE" id="PS50853">
    <property type="entry name" value="FN3"/>
    <property type="match status" value="3"/>
</dbReference>
<dbReference type="PANTHER" id="PTHR44170:SF6">
    <property type="entry name" value="CONTACTIN"/>
    <property type="match status" value="1"/>
</dbReference>
<dbReference type="CDD" id="cd00063">
    <property type="entry name" value="FN3"/>
    <property type="match status" value="3"/>
</dbReference>
<feature type="compositionally biased region" description="Polar residues" evidence="9">
    <location>
        <begin position="1369"/>
        <end position="1378"/>
    </location>
</feature>
<evidence type="ECO:0000256" key="7">
    <source>
        <dbReference type="ARBA" id="ARBA00023157"/>
    </source>
</evidence>
<feature type="domain" description="Fibronectin type-III" evidence="13">
    <location>
        <begin position="634"/>
        <end position="729"/>
    </location>
</feature>
<feature type="region of interest" description="Disordered" evidence="9">
    <location>
        <begin position="1300"/>
        <end position="1421"/>
    </location>
</feature>
<organism evidence="14 15">
    <name type="scientific">Nasonia vitripennis</name>
    <name type="common">Parasitic wasp</name>
    <dbReference type="NCBI Taxonomy" id="7425"/>
    <lineage>
        <taxon>Eukaryota</taxon>
        <taxon>Metazoa</taxon>
        <taxon>Ecdysozoa</taxon>
        <taxon>Arthropoda</taxon>
        <taxon>Hexapoda</taxon>
        <taxon>Insecta</taxon>
        <taxon>Pterygota</taxon>
        <taxon>Neoptera</taxon>
        <taxon>Endopterygota</taxon>
        <taxon>Hymenoptera</taxon>
        <taxon>Apocrita</taxon>
        <taxon>Proctotrupomorpha</taxon>
        <taxon>Chalcidoidea</taxon>
        <taxon>Pteromalidae</taxon>
        <taxon>Pteromalinae</taxon>
        <taxon>Nasonia</taxon>
    </lineage>
</organism>
<dbReference type="Pfam" id="PF07679">
    <property type="entry name" value="I-set"/>
    <property type="match status" value="3"/>
</dbReference>
<evidence type="ECO:0000259" key="12">
    <source>
        <dbReference type="PROSITE" id="PS50835"/>
    </source>
</evidence>
<dbReference type="InterPro" id="IPR036179">
    <property type="entry name" value="Ig-like_dom_sf"/>
</dbReference>
<dbReference type="CDD" id="cd05725">
    <property type="entry name" value="IgI_3_Robo"/>
    <property type="match status" value="1"/>
</dbReference>
<evidence type="ECO:0000256" key="6">
    <source>
        <dbReference type="ARBA" id="ARBA00023136"/>
    </source>
</evidence>
<evidence type="ECO:0000256" key="9">
    <source>
        <dbReference type="SAM" id="MobiDB-lite"/>
    </source>
</evidence>
<keyword evidence="2 10" id="KW-0812">Transmembrane</keyword>
<dbReference type="EnsemblMetazoa" id="XM_003427805">
    <property type="protein sequence ID" value="XP_003427853"/>
    <property type="gene ID" value="LOC100116545"/>
</dbReference>
<keyword evidence="5 10" id="KW-1133">Transmembrane helix</keyword>
<dbReference type="PROSITE" id="PS50835">
    <property type="entry name" value="IG_LIKE"/>
    <property type="match status" value="5"/>
</dbReference>
<feature type="compositionally biased region" description="Low complexity" evidence="9">
    <location>
        <begin position="1043"/>
        <end position="1061"/>
    </location>
</feature>
<feature type="domain" description="Ig-like" evidence="12">
    <location>
        <begin position="314"/>
        <end position="407"/>
    </location>
</feature>
<dbReference type="SMR" id="A0A7M7GEX4"/>
<evidence type="ECO:0000313" key="15">
    <source>
        <dbReference type="Proteomes" id="UP000002358"/>
    </source>
</evidence>
<dbReference type="InParanoid" id="A0A7M7GEX4"/>
<evidence type="ECO:0000259" key="13">
    <source>
        <dbReference type="PROSITE" id="PS50853"/>
    </source>
</evidence>
<feature type="compositionally biased region" description="Polar residues" evidence="9">
    <location>
        <begin position="1391"/>
        <end position="1410"/>
    </location>
</feature>
<dbReference type="FunFam" id="2.60.40.10:FF:000026">
    <property type="entry name" value="roundabout homolog 2 isoform X1"/>
    <property type="match status" value="1"/>
</dbReference>
<dbReference type="SMART" id="SM00408">
    <property type="entry name" value="IGc2"/>
    <property type="match status" value="5"/>
</dbReference>
<dbReference type="InterPro" id="IPR003599">
    <property type="entry name" value="Ig_sub"/>
</dbReference>
<dbReference type="GO" id="GO:0016020">
    <property type="term" value="C:membrane"/>
    <property type="evidence" value="ECO:0007669"/>
    <property type="project" value="UniProtKB-SubCell"/>
</dbReference>
<keyword evidence="6 10" id="KW-0472">Membrane</keyword>
<dbReference type="InterPro" id="IPR003598">
    <property type="entry name" value="Ig_sub2"/>
</dbReference>
<dbReference type="SUPFAM" id="SSF49265">
    <property type="entry name" value="Fibronectin type III"/>
    <property type="match status" value="2"/>
</dbReference>